<sequence>MWKGCIRTPGNASLKMFVYTCADIDSMTECFTSKLVSLLEAHAPVQRLRPKSALTATERWYTPAMDKASTDAEMVKRQYKLDNRKLWHRLRNKYNELIKYAKINYYKLKLNPKLGSKRLWNNAKALGLVSSKKTVVRPNFTADEFNSHVTGSSCQAEVLARKIVDQLRPDPAVCLNIYKSPLLNNRHLLLSAGIAGILSIFTKDEETAEDKLINNIKRSILCIQRGEHRKAEQMLHLALRMAQDLRNEDGITFVYDVMANLSMDTGELKKAEKLFVTVMQRLLKDGYAQDDIKMLHISGKLAEIKFQSGELAQAEQGFKWTIEKLDQKLAETKEDSELLELWGISKDNYAQLLMTLGKYDEAKVCLSQAYDVYSQLNGRNNPEVATLLNNLGVVCTNTNDLAQAEVYLTEAIELSKQFPEIHDSGIFQANRGLLFIKQGLLDEARKVCTFAWKFAKKSESKDGIEQADYCLKQLKNLGFDT</sequence>
<keyword evidence="5" id="KW-0809">Transit peptide</keyword>
<keyword evidence="8" id="KW-1185">Reference proteome</keyword>
<proteinExistence type="inferred from homology"/>
<keyword evidence="6" id="KW-0496">Mitochondrion</keyword>
<dbReference type="SMART" id="SM00028">
    <property type="entry name" value="TPR"/>
    <property type="match status" value="3"/>
</dbReference>
<keyword evidence="4" id="KW-0802">TPR repeat</keyword>
<protein>
    <submittedName>
        <fullName evidence="7">Tetratricopeptide repeat protein 19 like, mitochondrial</fullName>
    </submittedName>
</protein>
<dbReference type="GO" id="GO:0034551">
    <property type="term" value="P:mitochondrial respiratory chain complex III assembly"/>
    <property type="evidence" value="ECO:0007669"/>
    <property type="project" value="InterPro"/>
</dbReference>
<evidence type="ECO:0000256" key="6">
    <source>
        <dbReference type="ARBA" id="ARBA00023128"/>
    </source>
</evidence>
<evidence type="ECO:0000313" key="8">
    <source>
        <dbReference type="Proteomes" id="UP001151699"/>
    </source>
</evidence>
<organism evidence="7 8">
    <name type="scientific">Pseudolycoriella hygida</name>
    <dbReference type="NCBI Taxonomy" id="35572"/>
    <lineage>
        <taxon>Eukaryota</taxon>
        <taxon>Metazoa</taxon>
        <taxon>Ecdysozoa</taxon>
        <taxon>Arthropoda</taxon>
        <taxon>Hexapoda</taxon>
        <taxon>Insecta</taxon>
        <taxon>Pterygota</taxon>
        <taxon>Neoptera</taxon>
        <taxon>Endopterygota</taxon>
        <taxon>Diptera</taxon>
        <taxon>Nematocera</taxon>
        <taxon>Sciaroidea</taxon>
        <taxon>Sciaridae</taxon>
        <taxon>Pseudolycoriella</taxon>
    </lineage>
</organism>
<dbReference type="PANTHER" id="PTHR13143:SF6">
    <property type="entry name" value="TETRATRICOPEPTIDE REPEAT PROTEIN 19, MITOCHONDRIAL"/>
    <property type="match status" value="1"/>
</dbReference>
<keyword evidence="3" id="KW-0677">Repeat</keyword>
<dbReference type="Proteomes" id="UP001151699">
    <property type="component" value="Chromosome A"/>
</dbReference>
<comment type="similarity">
    <text evidence="2">Belongs to the TTC19 family.</text>
</comment>
<dbReference type="InterPro" id="IPR011990">
    <property type="entry name" value="TPR-like_helical_dom_sf"/>
</dbReference>
<evidence type="ECO:0000313" key="7">
    <source>
        <dbReference type="EMBL" id="KAJ6645803.1"/>
    </source>
</evidence>
<evidence type="ECO:0000256" key="4">
    <source>
        <dbReference type="ARBA" id="ARBA00022803"/>
    </source>
</evidence>
<dbReference type="InterPro" id="IPR019734">
    <property type="entry name" value="TPR_rpt"/>
</dbReference>
<evidence type="ECO:0000256" key="1">
    <source>
        <dbReference type="ARBA" id="ARBA00004173"/>
    </source>
</evidence>
<dbReference type="SUPFAM" id="SSF48452">
    <property type="entry name" value="TPR-like"/>
    <property type="match status" value="1"/>
</dbReference>
<comment type="subcellular location">
    <subcellularLocation>
        <location evidence="1">Mitochondrion</location>
    </subcellularLocation>
</comment>
<dbReference type="AlphaFoldDB" id="A0A9Q0S6F2"/>
<gene>
    <name evidence="7" type="primary">Ttc19</name>
    <name evidence="7" type="ORF">Bhyg_01012</name>
</gene>
<evidence type="ECO:0000256" key="2">
    <source>
        <dbReference type="ARBA" id="ARBA00008219"/>
    </source>
</evidence>
<comment type="caution">
    <text evidence="7">The sequence shown here is derived from an EMBL/GenBank/DDBJ whole genome shotgun (WGS) entry which is preliminary data.</text>
</comment>
<dbReference type="OrthoDB" id="5986190at2759"/>
<dbReference type="Pfam" id="PF13424">
    <property type="entry name" value="TPR_12"/>
    <property type="match status" value="1"/>
</dbReference>
<dbReference type="GO" id="GO:0005743">
    <property type="term" value="C:mitochondrial inner membrane"/>
    <property type="evidence" value="ECO:0007669"/>
    <property type="project" value="TreeGrafter"/>
</dbReference>
<dbReference type="PANTHER" id="PTHR13143">
    <property type="entry name" value="TETRATRICOPEPTIDE REPEAT PROTEIN 19"/>
    <property type="match status" value="1"/>
</dbReference>
<dbReference type="Gene3D" id="1.25.40.10">
    <property type="entry name" value="Tetratricopeptide repeat domain"/>
    <property type="match status" value="2"/>
</dbReference>
<evidence type="ECO:0000256" key="3">
    <source>
        <dbReference type="ARBA" id="ARBA00022737"/>
    </source>
</evidence>
<name>A0A9Q0S6F2_9DIPT</name>
<dbReference type="InterPro" id="IPR040395">
    <property type="entry name" value="TTC19"/>
</dbReference>
<reference evidence="7" key="1">
    <citation type="submission" date="2022-07" db="EMBL/GenBank/DDBJ databases">
        <authorList>
            <person name="Trinca V."/>
            <person name="Uliana J.V.C."/>
            <person name="Torres T.T."/>
            <person name="Ward R.J."/>
            <person name="Monesi N."/>
        </authorList>
    </citation>
    <scope>NUCLEOTIDE SEQUENCE</scope>
    <source>
        <strain evidence="7">HSMRA1968</strain>
        <tissue evidence="7">Whole embryos</tissue>
    </source>
</reference>
<dbReference type="EMBL" id="WJQU01000001">
    <property type="protein sequence ID" value="KAJ6645803.1"/>
    <property type="molecule type" value="Genomic_DNA"/>
</dbReference>
<accession>A0A9Q0S6F2</accession>
<evidence type="ECO:0000256" key="5">
    <source>
        <dbReference type="ARBA" id="ARBA00022946"/>
    </source>
</evidence>